<reference evidence="2 3" key="1">
    <citation type="submission" date="2021-03" db="EMBL/GenBank/DDBJ databases">
        <authorList>
            <person name="King G.J."/>
            <person name="Bancroft I."/>
            <person name="Baten A."/>
            <person name="Bloomfield J."/>
            <person name="Borpatragohain P."/>
            <person name="He Z."/>
            <person name="Irish N."/>
            <person name="Irwin J."/>
            <person name="Liu K."/>
            <person name="Mauleon R.P."/>
            <person name="Moore J."/>
            <person name="Morris R."/>
            <person name="Ostergaard L."/>
            <person name="Wang B."/>
            <person name="Wells R."/>
        </authorList>
    </citation>
    <scope>NUCLEOTIDE SEQUENCE [LARGE SCALE GENOMIC DNA]</scope>
    <source>
        <strain evidence="2">R-o-18</strain>
        <tissue evidence="2">Leaf</tissue>
    </source>
</reference>
<name>A0ABQ7MKE2_BRACM</name>
<dbReference type="EMBL" id="JADBGQ010000005">
    <property type="protein sequence ID" value="KAG5398366.1"/>
    <property type="molecule type" value="Genomic_DNA"/>
</dbReference>
<keyword evidence="3" id="KW-1185">Reference proteome</keyword>
<evidence type="ECO:0000313" key="3">
    <source>
        <dbReference type="Proteomes" id="UP000823674"/>
    </source>
</evidence>
<comment type="caution">
    <text evidence="2">The sequence shown here is derived from an EMBL/GenBank/DDBJ whole genome shotgun (WGS) entry which is preliminary data.</text>
</comment>
<accession>A0ABQ7MKE2</accession>
<organism evidence="2 3">
    <name type="scientific">Brassica rapa subsp. trilocularis</name>
    <dbReference type="NCBI Taxonomy" id="1813537"/>
    <lineage>
        <taxon>Eukaryota</taxon>
        <taxon>Viridiplantae</taxon>
        <taxon>Streptophyta</taxon>
        <taxon>Embryophyta</taxon>
        <taxon>Tracheophyta</taxon>
        <taxon>Spermatophyta</taxon>
        <taxon>Magnoliopsida</taxon>
        <taxon>eudicotyledons</taxon>
        <taxon>Gunneridae</taxon>
        <taxon>Pentapetalae</taxon>
        <taxon>rosids</taxon>
        <taxon>malvids</taxon>
        <taxon>Brassicales</taxon>
        <taxon>Brassicaceae</taxon>
        <taxon>Brassiceae</taxon>
        <taxon>Brassica</taxon>
    </lineage>
</organism>
<feature type="compositionally biased region" description="Basic and acidic residues" evidence="1">
    <location>
        <begin position="1"/>
        <end position="16"/>
    </location>
</feature>
<gene>
    <name evidence="2" type="primary">A05p040940.1_BraROA</name>
    <name evidence="2" type="ORF">IGI04_020180</name>
</gene>
<evidence type="ECO:0000256" key="1">
    <source>
        <dbReference type="SAM" id="MobiDB-lite"/>
    </source>
</evidence>
<dbReference type="Proteomes" id="UP000823674">
    <property type="component" value="Chromosome A05"/>
</dbReference>
<proteinExistence type="predicted"/>
<feature type="region of interest" description="Disordered" evidence="1">
    <location>
        <begin position="1"/>
        <end position="22"/>
    </location>
</feature>
<evidence type="ECO:0000313" key="2">
    <source>
        <dbReference type="EMBL" id="KAG5398366.1"/>
    </source>
</evidence>
<protein>
    <submittedName>
        <fullName evidence="2">Uncharacterized protein</fullName>
    </submittedName>
</protein>
<sequence>MRSTFDDHHPKKEHNDNPCTGVSIVKLNKDSLIIKKKKHLLHPFPPPQQLSIVSRNVPLRGRFRPQRYDYQSDQLMKTWENMDMPICLYLFSSRCPFATIASVHVCGDGDKQNVLLDIF</sequence>